<dbReference type="GO" id="GO:0019005">
    <property type="term" value="C:SCF ubiquitin ligase complex"/>
    <property type="evidence" value="ECO:0007669"/>
    <property type="project" value="InterPro"/>
</dbReference>
<evidence type="ECO:0000256" key="5">
    <source>
        <dbReference type="ARBA" id="ARBA00023242"/>
    </source>
</evidence>
<keyword evidence="5" id="KW-0539">Nucleus</keyword>
<keyword evidence="9" id="KW-1185">Reference proteome</keyword>
<dbReference type="SMART" id="SM00256">
    <property type="entry name" value="FBOX"/>
    <property type="match status" value="1"/>
</dbReference>
<dbReference type="EMBL" id="JADFTS010000006">
    <property type="protein sequence ID" value="KAF9600242.1"/>
    <property type="molecule type" value="Genomic_DNA"/>
</dbReference>
<comment type="pathway">
    <text evidence="2">Protein modification; protein ubiquitination.</text>
</comment>
<name>A0A835HKZ9_9MAGN</name>
<organism evidence="8 9">
    <name type="scientific">Coptis chinensis</name>
    <dbReference type="NCBI Taxonomy" id="261450"/>
    <lineage>
        <taxon>Eukaryota</taxon>
        <taxon>Viridiplantae</taxon>
        <taxon>Streptophyta</taxon>
        <taxon>Embryophyta</taxon>
        <taxon>Tracheophyta</taxon>
        <taxon>Spermatophyta</taxon>
        <taxon>Magnoliopsida</taxon>
        <taxon>Ranunculales</taxon>
        <taxon>Ranunculaceae</taxon>
        <taxon>Coptidoideae</taxon>
        <taxon>Coptis</taxon>
    </lineage>
</organism>
<dbReference type="PANTHER" id="PTHR47750">
    <property type="entry name" value="F-BOX PROTEIN SNE"/>
    <property type="match status" value="1"/>
</dbReference>
<keyword evidence="4" id="KW-0939">Gibberellin signaling pathway</keyword>
<dbReference type="PROSITE" id="PS50181">
    <property type="entry name" value="FBOX"/>
    <property type="match status" value="1"/>
</dbReference>
<keyword evidence="3" id="KW-0833">Ubl conjugation pathway</keyword>
<dbReference type="Gene3D" id="1.20.1280.50">
    <property type="match status" value="1"/>
</dbReference>
<gene>
    <name evidence="8" type="ORF">IFM89_005066</name>
</gene>
<proteinExistence type="predicted"/>
<evidence type="ECO:0000256" key="2">
    <source>
        <dbReference type="ARBA" id="ARBA00004906"/>
    </source>
</evidence>
<sequence>MKRPPNAQEHEEKLKKRRIIQQEEEKQKLGCEAEFHNLNQDMLFEILKHVDAPTLAKASCVNKKWQKTSNDERLWEMVCTRHWVNIGCPEEQVRSVVLAFGGFRLLHSLYLRPVLKATALSQYQSSTIPNKWGKDEVHLSLSLLSIRYYEMMDCNYKGRKKF</sequence>
<evidence type="ECO:0000256" key="3">
    <source>
        <dbReference type="ARBA" id="ARBA00022786"/>
    </source>
</evidence>
<dbReference type="InterPro" id="IPR001810">
    <property type="entry name" value="F-box_dom"/>
</dbReference>
<evidence type="ECO:0000256" key="6">
    <source>
        <dbReference type="ARBA" id="ARBA00069742"/>
    </source>
</evidence>
<dbReference type="FunFam" id="1.20.1280.50:FF:000067">
    <property type="entry name" value="F-box protein GID2"/>
    <property type="match status" value="1"/>
</dbReference>
<dbReference type="AlphaFoldDB" id="A0A835HKZ9"/>
<evidence type="ECO:0000259" key="7">
    <source>
        <dbReference type="PROSITE" id="PS50181"/>
    </source>
</evidence>
<dbReference type="InterPro" id="IPR044184">
    <property type="entry name" value="SNE/GID2"/>
</dbReference>
<evidence type="ECO:0000256" key="1">
    <source>
        <dbReference type="ARBA" id="ARBA00004123"/>
    </source>
</evidence>
<dbReference type="Pfam" id="PF00646">
    <property type="entry name" value="F-box"/>
    <property type="match status" value="1"/>
</dbReference>
<evidence type="ECO:0000256" key="4">
    <source>
        <dbReference type="ARBA" id="ARBA00022941"/>
    </source>
</evidence>
<dbReference type="GO" id="GO:0005634">
    <property type="term" value="C:nucleus"/>
    <property type="evidence" value="ECO:0007669"/>
    <property type="project" value="UniProtKB-SubCell"/>
</dbReference>
<dbReference type="OrthoDB" id="1896968at2759"/>
<comment type="subcellular location">
    <subcellularLocation>
        <location evidence="1">Nucleus</location>
    </subcellularLocation>
</comment>
<protein>
    <recommendedName>
        <fullName evidence="6">F-box protein GID2</fullName>
    </recommendedName>
</protein>
<comment type="caution">
    <text evidence="8">The sequence shown here is derived from an EMBL/GenBank/DDBJ whole genome shotgun (WGS) entry which is preliminary data.</text>
</comment>
<dbReference type="GO" id="GO:0009740">
    <property type="term" value="P:gibberellic acid mediated signaling pathway"/>
    <property type="evidence" value="ECO:0007669"/>
    <property type="project" value="UniProtKB-KW"/>
</dbReference>
<evidence type="ECO:0000313" key="9">
    <source>
        <dbReference type="Proteomes" id="UP000631114"/>
    </source>
</evidence>
<dbReference type="Proteomes" id="UP000631114">
    <property type="component" value="Unassembled WGS sequence"/>
</dbReference>
<dbReference type="PANTHER" id="PTHR47750:SF7">
    <property type="entry name" value="F-BOX PROTEIN"/>
    <property type="match status" value="1"/>
</dbReference>
<dbReference type="InterPro" id="IPR036047">
    <property type="entry name" value="F-box-like_dom_sf"/>
</dbReference>
<reference evidence="8 9" key="1">
    <citation type="submission" date="2020-10" db="EMBL/GenBank/DDBJ databases">
        <title>The Coptis chinensis genome and diversification of protoberbering-type alkaloids.</title>
        <authorList>
            <person name="Wang B."/>
            <person name="Shu S."/>
            <person name="Song C."/>
            <person name="Liu Y."/>
        </authorList>
    </citation>
    <scope>NUCLEOTIDE SEQUENCE [LARGE SCALE GENOMIC DNA]</scope>
    <source>
        <strain evidence="8">HL-2020</strain>
        <tissue evidence="8">Leaf</tissue>
    </source>
</reference>
<dbReference type="GO" id="GO:0009937">
    <property type="term" value="P:regulation of gibberellic acid mediated signaling pathway"/>
    <property type="evidence" value="ECO:0007669"/>
    <property type="project" value="InterPro"/>
</dbReference>
<accession>A0A835HKZ9</accession>
<dbReference type="SUPFAM" id="SSF81383">
    <property type="entry name" value="F-box domain"/>
    <property type="match status" value="1"/>
</dbReference>
<evidence type="ECO:0000313" key="8">
    <source>
        <dbReference type="EMBL" id="KAF9600242.1"/>
    </source>
</evidence>
<feature type="domain" description="F-box" evidence="7">
    <location>
        <begin position="32"/>
        <end position="78"/>
    </location>
</feature>